<dbReference type="EMBL" id="JARPOI010000017">
    <property type="protein sequence ID" value="KAJ9140585.1"/>
    <property type="molecule type" value="Genomic_DNA"/>
</dbReference>
<protein>
    <submittedName>
        <fullName evidence="2">Uncharacterized protein</fullName>
    </submittedName>
</protein>
<keyword evidence="3" id="KW-1185">Reference proteome</keyword>
<feature type="region of interest" description="Disordered" evidence="1">
    <location>
        <begin position="341"/>
        <end position="386"/>
    </location>
</feature>
<sequence length="445" mass="49894">MFQFIRELNMIYADEKPGIESIGGRLNLNDFPVYKSFEFIDNSKELKGFIQNNSIKLKTNRKKGHGVLRNRNGSDGFRSSDDSSNGTRYAMSSSSESEGSKGRKKVYLKRDLQDYDSPEMVAFLDDSSYDLFKDILTDKESLCQDEVLTENYELGHYNFSSILNSDSESSDSTKETLERLSCIANELKFIAEDDCKNERHNSKRFLTEEEEKEEDDDDDFNERDDVLIDHHAKTIVHAIHLSEEVKDDDCKNEQHGYRRLIMEDEEDLEGRPVISIDNSVEKIARAIQLIKGVQREGEGALSKPLLSSITAAECSCPTSDAGIQSETSMQGAAEICEQVLETESMSSGPESLRISSDGESLGSSNDADRPSGRIEHSGGSISLPSSNSTASAHSFAFPILATEWPASPVRIKGTGEIRWPASTDPRRQLHRPRRWKALLCCKFVK</sequence>
<feature type="compositionally biased region" description="Basic and acidic residues" evidence="1">
    <location>
        <begin position="366"/>
        <end position="376"/>
    </location>
</feature>
<dbReference type="InterPro" id="IPR040378">
    <property type="entry name" value="BASL"/>
</dbReference>
<feature type="region of interest" description="Disordered" evidence="1">
    <location>
        <begin position="61"/>
        <end position="103"/>
    </location>
</feature>
<dbReference type="Proteomes" id="UP001174677">
    <property type="component" value="Chromosome 17"/>
</dbReference>
<evidence type="ECO:0000256" key="1">
    <source>
        <dbReference type="SAM" id="MobiDB-lite"/>
    </source>
</evidence>
<accession>A0ABQ9KL54</accession>
<dbReference type="PANTHER" id="PTHR33914:SF2">
    <property type="entry name" value="OS02G0582100 PROTEIN"/>
    <property type="match status" value="1"/>
</dbReference>
<gene>
    <name evidence="2" type="ORF">P3X46_031217</name>
</gene>
<evidence type="ECO:0000313" key="2">
    <source>
        <dbReference type="EMBL" id="KAJ9140585.1"/>
    </source>
</evidence>
<organism evidence="2 3">
    <name type="scientific">Hevea brasiliensis</name>
    <name type="common">Para rubber tree</name>
    <name type="synonym">Siphonia brasiliensis</name>
    <dbReference type="NCBI Taxonomy" id="3981"/>
    <lineage>
        <taxon>Eukaryota</taxon>
        <taxon>Viridiplantae</taxon>
        <taxon>Streptophyta</taxon>
        <taxon>Embryophyta</taxon>
        <taxon>Tracheophyta</taxon>
        <taxon>Spermatophyta</taxon>
        <taxon>Magnoliopsida</taxon>
        <taxon>eudicotyledons</taxon>
        <taxon>Gunneridae</taxon>
        <taxon>Pentapetalae</taxon>
        <taxon>rosids</taxon>
        <taxon>fabids</taxon>
        <taxon>Malpighiales</taxon>
        <taxon>Euphorbiaceae</taxon>
        <taxon>Crotonoideae</taxon>
        <taxon>Micrandreae</taxon>
        <taxon>Hevea</taxon>
    </lineage>
</organism>
<proteinExistence type="predicted"/>
<feature type="compositionally biased region" description="Low complexity" evidence="1">
    <location>
        <begin position="377"/>
        <end position="386"/>
    </location>
</feature>
<feature type="compositionally biased region" description="Polar residues" evidence="1">
    <location>
        <begin position="341"/>
        <end position="365"/>
    </location>
</feature>
<dbReference type="PANTHER" id="PTHR33914">
    <property type="entry name" value="18S PRE-RIBOSOMAL ASSEMBLY PROTEIN GAR2-LIKE PROTEIN"/>
    <property type="match status" value="1"/>
</dbReference>
<comment type="caution">
    <text evidence="2">The sequence shown here is derived from an EMBL/GenBank/DDBJ whole genome shotgun (WGS) entry which is preliminary data.</text>
</comment>
<feature type="compositionally biased region" description="Low complexity" evidence="1">
    <location>
        <begin position="71"/>
        <end position="97"/>
    </location>
</feature>
<reference evidence="2" key="1">
    <citation type="journal article" date="2023" name="Plant Biotechnol. J.">
        <title>Chromosome-level wild Hevea brasiliensis genome provides new tools for genomic-assisted breeding and valuable loci to elevate rubber yield.</title>
        <authorList>
            <person name="Cheng H."/>
            <person name="Song X."/>
            <person name="Hu Y."/>
            <person name="Wu T."/>
            <person name="Yang Q."/>
            <person name="An Z."/>
            <person name="Feng S."/>
            <person name="Deng Z."/>
            <person name="Wu W."/>
            <person name="Zeng X."/>
            <person name="Tu M."/>
            <person name="Wang X."/>
            <person name="Huang H."/>
        </authorList>
    </citation>
    <scope>NUCLEOTIDE SEQUENCE</scope>
    <source>
        <strain evidence="2">MT/VB/25A 57/8</strain>
    </source>
</reference>
<evidence type="ECO:0000313" key="3">
    <source>
        <dbReference type="Proteomes" id="UP001174677"/>
    </source>
</evidence>
<name>A0ABQ9KL54_HEVBR</name>